<dbReference type="PANTHER" id="PTHR13383">
    <property type="entry name" value="RIBONUCLEASE H2 SUBUNIT B"/>
    <property type="match status" value="1"/>
</dbReference>
<dbReference type="GO" id="GO:0006401">
    <property type="term" value="P:RNA catabolic process"/>
    <property type="evidence" value="ECO:0007669"/>
    <property type="project" value="TreeGrafter"/>
</dbReference>
<proteinExistence type="predicted"/>
<reference evidence="2" key="1">
    <citation type="journal article" date="2018" name="DNA Res.">
        <title>Multiple hybrid de novo genome assembly of finger millet, an orphan allotetraploid crop.</title>
        <authorList>
            <person name="Hatakeyama M."/>
            <person name="Aluri S."/>
            <person name="Balachadran M.T."/>
            <person name="Sivarajan S.R."/>
            <person name="Patrignani A."/>
            <person name="Gruter S."/>
            <person name="Poveda L."/>
            <person name="Shimizu-Inatsugi R."/>
            <person name="Baeten J."/>
            <person name="Francoijs K.J."/>
            <person name="Nataraja K.N."/>
            <person name="Reddy Y.A.N."/>
            <person name="Phadnis S."/>
            <person name="Ravikumar R.L."/>
            <person name="Schlapbach R."/>
            <person name="Sreeman S.M."/>
            <person name="Shimizu K.K."/>
        </authorList>
    </citation>
    <scope>NUCLEOTIDE SEQUENCE</scope>
</reference>
<evidence type="ECO:0000313" key="2">
    <source>
        <dbReference type="EMBL" id="GJN27284.1"/>
    </source>
</evidence>
<reference evidence="2" key="2">
    <citation type="submission" date="2021-12" db="EMBL/GenBank/DDBJ databases">
        <title>Resequencing data analysis of finger millet.</title>
        <authorList>
            <person name="Hatakeyama M."/>
            <person name="Aluri S."/>
            <person name="Balachadran M.T."/>
            <person name="Sivarajan S.R."/>
            <person name="Poveda L."/>
            <person name="Shimizu-Inatsugi R."/>
            <person name="Schlapbach R."/>
            <person name="Sreeman S.M."/>
            <person name="Shimizu K.K."/>
        </authorList>
    </citation>
    <scope>NUCLEOTIDE SEQUENCE</scope>
</reference>
<accession>A0AAV5EV58</accession>
<dbReference type="InterPro" id="IPR040456">
    <property type="entry name" value="RNase_H2_suB"/>
</dbReference>
<dbReference type="EMBL" id="BQKI01000079">
    <property type="protein sequence ID" value="GJN27284.1"/>
    <property type="molecule type" value="Genomic_DNA"/>
</dbReference>
<dbReference type="AlphaFoldDB" id="A0AAV5EV58"/>
<feature type="compositionally biased region" description="Basic residues" evidence="1">
    <location>
        <begin position="95"/>
        <end position="106"/>
    </location>
</feature>
<dbReference type="Proteomes" id="UP001054889">
    <property type="component" value="Unassembled WGS sequence"/>
</dbReference>
<dbReference type="FunFam" id="2.20.25.530:FF:000002">
    <property type="entry name" value="Ribonuclease H2 subunit B"/>
    <property type="match status" value="1"/>
</dbReference>
<dbReference type="GO" id="GO:0005654">
    <property type="term" value="C:nucleoplasm"/>
    <property type="evidence" value="ECO:0007669"/>
    <property type="project" value="TreeGrafter"/>
</dbReference>
<evidence type="ECO:0000256" key="1">
    <source>
        <dbReference type="SAM" id="MobiDB-lite"/>
    </source>
</evidence>
<dbReference type="GO" id="GO:0032299">
    <property type="term" value="C:ribonuclease H2 complex"/>
    <property type="evidence" value="ECO:0007669"/>
    <property type="project" value="InterPro"/>
</dbReference>
<gene>
    <name evidence="2" type="primary">gb15294</name>
    <name evidence="2" type="ORF">PR202_gb15294</name>
</gene>
<keyword evidence="3" id="KW-1185">Reference proteome</keyword>
<dbReference type="PANTHER" id="PTHR13383:SF11">
    <property type="entry name" value="RIBONUCLEASE H2 SUBUNIT B"/>
    <property type="match status" value="1"/>
</dbReference>
<feature type="region of interest" description="Disordered" evidence="1">
    <location>
        <begin position="81"/>
        <end position="116"/>
    </location>
</feature>
<protein>
    <submittedName>
        <fullName evidence="2">Uncharacterized protein</fullName>
    </submittedName>
</protein>
<evidence type="ECO:0000313" key="3">
    <source>
        <dbReference type="Proteomes" id="UP001054889"/>
    </source>
</evidence>
<sequence length="140" mass="15774">MASWCDNLAAPPRVLIGPGPCDANGRGNVLSLRHPRSGDEAGYLFIDAQLHEINWFKDRYGSWFLGNYVCEEQLTEEEGIEKGGRRELVSASTGNRRRSSRLRRKTTIGSHGEEQGGWRSDLEWWLAVGEASERKAELEL</sequence>
<name>A0AAV5EV58_ELECO</name>
<organism evidence="2 3">
    <name type="scientific">Eleusine coracana subsp. coracana</name>
    <dbReference type="NCBI Taxonomy" id="191504"/>
    <lineage>
        <taxon>Eukaryota</taxon>
        <taxon>Viridiplantae</taxon>
        <taxon>Streptophyta</taxon>
        <taxon>Embryophyta</taxon>
        <taxon>Tracheophyta</taxon>
        <taxon>Spermatophyta</taxon>
        <taxon>Magnoliopsida</taxon>
        <taxon>Liliopsida</taxon>
        <taxon>Poales</taxon>
        <taxon>Poaceae</taxon>
        <taxon>PACMAD clade</taxon>
        <taxon>Chloridoideae</taxon>
        <taxon>Cynodonteae</taxon>
        <taxon>Eleusininae</taxon>
        <taxon>Eleusine</taxon>
    </lineage>
</organism>
<dbReference type="Gene3D" id="2.20.25.530">
    <property type="match status" value="1"/>
</dbReference>
<comment type="caution">
    <text evidence="2">The sequence shown here is derived from an EMBL/GenBank/DDBJ whole genome shotgun (WGS) entry which is preliminary data.</text>
</comment>